<dbReference type="Proteomes" id="UP000271974">
    <property type="component" value="Unassembled WGS sequence"/>
</dbReference>
<protein>
    <recommendedName>
        <fullName evidence="8">Dermatopontin</fullName>
    </recommendedName>
</protein>
<feature type="signal peptide" evidence="5">
    <location>
        <begin position="1"/>
        <end position="21"/>
    </location>
</feature>
<organism evidence="6 7">
    <name type="scientific">Elysia chlorotica</name>
    <name type="common">Eastern emerald elysia</name>
    <name type="synonym">Sea slug</name>
    <dbReference type="NCBI Taxonomy" id="188477"/>
    <lineage>
        <taxon>Eukaryota</taxon>
        <taxon>Metazoa</taxon>
        <taxon>Spiralia</taxon>
        <taxon>Lophotrochozoa</taxon>
        <taxon>Mollusca</taxon>
        <taxon>Gastropoda</taxon>
        <taxon>Heterobranchia</taxon>
        <taxon>Euthyneura</taxon>
        <taxon>Panpulmonata</taxon>
        <taxon>Sacoglossa</taxon>
        <taxon>Placobranchoidea</taxon>
        <taxon>Plakobranchidae</taxon>
        <taxon>Elysia</taxon>
    </lineage>
</organism>
<keyword evidence="4" id="KW-1015">Disulfide bond</keyword>
<feature type="chain" id="PRO_5018627402" description="Dermatopontin" evidence="5">
    <location>
        <begin position="22"/>
        <end position="180"/>
    </location>
</feature>
<accession>A0A3S0ZLS1</accession>
<dbReference type="GO" id="GO:0005615">
    <property type="term" value="C:extracellular space"/>
    <property type="evidence" value="ECO:0007669"/>
    <property type="project" value="TreeGrafter"/>
</dbReference>
<evidence type="ECO:0000256" key="1">
    <source>
        <dbReference type="ARBA" id="ARBA00004613"/>
    </source>
</evidence>
<evidence type="ECO:0000256" key="4">
    <source>
        <dbReference type="ARBA" id="ARBA00023157"/>
    </source>
</evidence>
<dbReference type="InterPro" id="IPR026645">
    <property type="entry name" value="Dermatopontin"/>
</dbReference>
<proteinExistence type="inferred from homology"/>
<dbReference type="EMBL" id="RQTK01000314">
    <property type="protein sequence ID" value="RUS81936.1"/>
    <property type="molecule type" value="Genomic_DNA"/>
</dbReference>
<gene>
    <name evidence="6" type="ORF">EGW08_010322</name>
</gene>
<sequence>MTTAALVLLAASTLAVQTAWAYRHVDYENDWDAPVNFECPEGQLLSTIYSYFSAYRADRRWYFTCRGPENYGNTYSSCEWSGWTNDFDAGAFYLCPPNTAIAGLASEHNNYFEDRRMKFKCCGHPDFKVGACQITGNINSLTYDADYSTPSGKAIAGWVSEHFNAKNDRYFNMIVCPYTV</sequence>
<evidence type="ECO:0000313" key="7">
    <source>
        <dbReference type="Proteomes" id="UP000271974"/>
    </source>
</evidence>
<evidence type="ECO:0000256" key="2">
    <source>
        <dbReference type="ARBA" id="ARBA00008712"/>
    </source>
</evidence>
<dbReference type="STRING" id="188477.A0A3S0ZLS1"/>
<evidence type="ECO:0000256" key="5">
    <source>
        <dbReference type="SAM" id="SignalP"/>
    </source>
</evidence>
<dbReference type="Pfam" id="PF14704">
    <property type="entry name" value="DERM"/>
    <property type="match status" value="1"/>
</dbReference>
<comment type="similarity">
    <text evidence="2">Belongs to the dermatopontin family.</text>
</comment>
<dbReference type="AlphaFoldDB" id="A0A3S0ZLS1"/>
<comment type="caution">
    <text evidence="6">The sequence shown here is derived from an EMBL/GenBank/DDBJ whole genome shotgun (WGS) entry which is preliminary data.</text>
</comment>
<keyword evidence="3" id="KW-0964">Secreted</keyword>
<reference evidence="6 7" key="1">
    <citation type="submission" date="2019-01" db="EMBL/GenBank/DDBJ databases">
        <title>A draft genome assembly of the solar-powered sea slug Elysia chlorotica.</title>
        <authorList>
            <person name="Cai H."/>
            <person name="Li Q."/>
            <person name="Fang X."/>
            <person name="Li J."/>
            <person name="Curtis N.E."/>
            <person name="Altenburger A."/>
            <person name="Shibata T."/>
            <person name="Feng M."/>
            <person name="Maeda T."/>
            <person name="Schwartz J.A."/>
            <person name="Shigenobu S."/>
            <person name="Lundholm N."/>
            <person name="Nishiyama T."/>
            <person name="Yang H."/>
            <person name="Hasebe M."/>
            <person name="Li S."/>
            <person name="Pierce S.K."/>
            <person name="Wang J."/>
        </authorList>
    </citation>
    <scope>NUCLEOTIDE SEQUENCE [LARGE SCALE GENOMIC DNA]</scope>
    <source>
        <strain evidence="6">EC2010</strain>
        <tissue evidence="6">Whole organism of an adult</tissue>
    </source>
</reference>
<comment type="subcellular location">
    <subcellularLocation>
        <location evidence="1">Secreted</location>
    </subcellularLocation>
</comment>
<evidence type="ECO:0008006" key="8">
    <source>
        <dbReference type="Google" id="ProtNLM"/>
    </source>
</evidence>
<name>A0A3S0ZLS1_ELYCH</name>
<keyword evidence="7" id="KW-1185">Reference proteome</keyword>
<dbReference type="GO" id="GO:0031012">
    <property type="term" value="C:extracellular matrix"/>
    <property type="evidence" value="ECO:0007669"/>
    <property type="project" value="TreeGrafter"/>
</dbReference>
<dbReference type="GO" id="GO:0030199">
    <property type="term" value="P:collagen fibril organization"/>
    <property type="evidence" value="ECO:0007669"/>
    <property type="project" value="TreeGrafter"/>
</dbReference>
<dbReference type="PANTHER" id="PTHR15040">
    <property type="entry name" value="DERMATOPONTIN-RELATED"/>
    <property type="match status" value="1"/>
</dbReference>
<evidence type="ECO:0000313" key="6">
    <source>
        <dbReference type="EMBL" id="RUS81936.1"/>
    </source>
</evidence>
<dbReference type="PANTHER" id="PTHR15040:SF1">
    <property type="entry name" value="DERMATOPONTIN-LIKE ISOFORM X1"/>
    <property type="match status" value="1"/>
</dbReference>
<dbReference type="OrthoDB" id="5975249at2759"/>
<evidence type="ECO:0000256" key="3">
    <source>
        <dbReference type="ARBA" id="ARBA00022525"/>
    </source>
</evidence>
<keyword evidence="5" id="KW-0732">Signal</keyword>